<dbReference type="GO" id="GO:0000324">
    <property type="term" value="C:fungal-type vacuole"/>
    <property type="evidence" value="ECO:0007669"/>
    <property type="project" value="TreeGrafter"/>
</dbReference>
<gene>
    <name evidence="4" type="primary">TBLA0I02390</name>
    <name evidence="4" type="ORF">TBLA_0I02390</name>
</gene>
<dbReference type="OrthoDB" id="193499at2759"/>
<reference evidence="4 5" key="1">
    <citation type="journal article" date="2011" name="Proc. Natl. Acad. Sci. U.S.A.">
        <title>Evolutionary erosion of yeast sex chromosomes by mating-type switching accidents.</title>
        <authorList>
            <person name="Gordon J.L."/>
            <person name="Armisen D."/>
            <person name="Proux-Wera E."/>
            <person name="Oheigeartaigh S.S."/>
            <person name="Byrne K.P."/>
            <person name="Wolfe K.H."/>
        </authorList>
    </citation>
    <scope>NUCLEOTIDE SEQUENCE [LARGE SCALE GENOMIC DNA]</scope>
    <source>
        <strain evidence="5">ATCC 34711 / CBS 6284 / DSM 70876 / NBRC 10599 / NRRL Y-10934 / UCD 77-7</strain>
    </source>
</reference>
<sequence length="326" mass="36431">MRISVSSLLALFALTSTAFAEGSPNRKFTTSSIDLKRKLEPSPPVTHNVYLTFKYYSPVLEREVEQDVTVNLYATVVPKTVENFIQLSRNVKAKIQGRGEEVFTIGYPNSDILNIALNNMILFGDVVPDVGPFSIHGPKWADENFFLNHDRPGRLSMYNTGPNTQNSKFMIDLGLEGNSERDNANVVFGQIVDGLEKIIDDMQYMEVDDKGKPSKKAIIEYATVEDQKHGNLENDHATYIKRLQDFRDGKVEVGTSMGDILKEKINAAKQGSTKTKKLSSKSNLTGDDKNNLFYLLGAIGIIYLAVAKVKKLPPFKNSKVVSMRRD</sequence>
<evidence type="ECO:0000256" key="2">
    <source>
        <dbReference type="SAM" id="SignalP"/>
    </source>
</evidence>
<evidence type="ECO:0000313" key="4">
    <source>
        <dbReference type="EMBL" id="CCH62897.1"/>
    </source>
</evidence>
<name>I2H945_HENB6</name>
<dbReference type="RefSeq" id="XP_004182416.1">
    <property type="nucleotide sequence ID" value="XM_004182368.1"/>
</dbReference>
<feature type="signal peptide" evidence="2">
    <location>
        <begin position="1"/>
        <end position="20"/>
    </location>
</feature>
<dbReference type="EMBL" id="HE806324">
    <property type="protein sequence ID" value="CCH62897.1"/>
    <property type="molecule type" value="Genomic_DNA"/>
</dbReference>
<dbReference type="GO" id="GO:0005783">
    <property type="term" value="C:endoplasmic reticulum"/>
    <property type="evidence" value="ECO:0007669"/>
    <property type="project" value="TreeGrafter"/>
</dbReference>
<dbReference type="GO" id="GO:0016018">
    <property type="term" value="F:cyclosporin A binding"/>
    <property type="evidence" value="ECO:0007669"/>
    <property type="project" value="TreeGrafter"/>
</dbReference>
<dbReference type="Pfam" id="PF00160">
    <property type="entry name" value="Pro_isomerase"/>
    <property type="match status" value="1"/>
</dbReference>
<dbReference type="KEGG" id="tbl:TBLA_0I02390"/>
<dbReference type="HOGENOM" id="CLU_012062_4_1_1"/>
<keyword evidence="2" id="KW-0732">Signal</keyword>
<keyword evidence="5" id="KW-1185">Reference proteome</keyword>
<protein>
    <recommendedName>
        <fullName evidence="3">PPIase cyclophilin-type domain-containing protein</fullName>
    </recommendedName>
</protein>
<proteinExistence type="predicted"/>
<dbReference type="AlphaFoldDB" id="I2H945"/>
<dbReference type="SUPFAM" id="SSF50891">
    <property type="entry name" value="Cyclophilin-like"/>
    <property type="match status" value="1"/>
</dbReference>
<dbReference type="Gene3D" id="2.40.100.10">
    <property type="entry name" value="Cyclophilin-like"/>
    <property type="match status" value="1"/>
</dbReference>
<dbReference type="InterPro" id="IPR029000">
    <property type="entry name" value="Cyclophilin-like_dom_sf"/>
</dbReference>
<dbReference type="PROSITE" id="PS50072">
    <property type="entry name" value="CSA_PPIASE_2"/>
    <property type="match status" value="1"/>
</dbReference>
<dbReference type="GO" id="GO:0003755">
    <property type="term" value="F:peptidyl-prolyl cis-trans isomerase activity"/>
    <property type="evidence" value="ECO:0007669"/>
    <property type="project" value="UniProtKB-EC"/>
</dbReference>
<dbReference type="Proteomes" id="UP000002866">
    <property type="component" value="Chromosome 9"/>
</dbReference>
<comment type="catalytic activity">
    <reaction evidence="1">
        <text>[protein]-peptidylproline (omega=180) = [protein]-peptidylproline (omega=0)</text>
        <dbReference type="Rhea" id="RHEA:16237"/>
        <dbReference type="Rhea" id="RHEA-COMP:10747"/>
        <dbReference type="Rhea" id="RHEA-COMP:10748"/>
        <dbReference type="ChEBI" id="CHEBI:83833"/>
        <dbReference type="ChEBI" id="CHEBI:83834"/>
        <dbReference type="EC" id="5.2.1.8"/>
    </reaction>
</comment>
<dbReference type="InterPro" id="IPR002130">
    <property type="entry name" value="Cyclophilin-type_PPIase_dom"/>
</dbReference>
<evidence type="ECO:0000313" key="5">
    <source>
        <dbReference type="Proteomes" id="UP000002866"/>
    </source>
</evidence>
<dbReference type="STRING" id="1071380.I2H945"/>
<feature type="chain" id="PRO_5003659279" description="PPIase cyclophilin-type domain-containing protein" evidence="2">
    <location>
        <begin position="21"/>
        <end position="326"/>
    </location>
</feature>
<dbReference type="PANTHER" id="PTHR11071">
    <property type="entry name" value="PEPTIDYL-PROLYL CIS-TRANS ISOMERASE"/>
    <property type="match status" value="1"/>
</dbReference>
<dbReference type="InParanoid" id="I2H945"/>
<dbReference type="PRINTS" id="PR00153">
    <property type="entry name" value="CSAPPISMRASE"/>
</dbReference>
<accession>I2H945</accession>
<dbReference type="FunCoup" id="I2H945">
    <property type="interactions" value="65"/>
</dbReference>
<dbReference type="GeneID" id="14498074"/>
<dbReference type="OMA" id="LYEPNPP"/>
<organism evidence="4 5">
    <name type="scientific">Henningerozyma blattae (strain ATCC 34711 / CBS 6284 / DSM 70876 / NBRC 10599 / NRRL Y-10934 / UCD 77-7)</name>
    <name type="common">Yeast</name>
    <name type="synonym">Tetrapisispora blattae</name>
    <dbReference type="NCBI Taxonomy" id="1071380"/>
    <lineage>
        <taxon>Eukaryota</taxon>
        <taxon>Fungi</taxon>
        <taxon>Dikarya</taxon>
        <taxon>Ascomycota</taxon>
        <taxon>Saccharomycotina</taxon>
        <taxon>Saccharomycetes</taxon>
        <taxon>Saccharomycetales</taxon>
        <taxon>Saccharomycetaceae</taxon>
        <taxon>Henningerozyma</taxon>
    </lineage>
</organism>
<evidence type="ECO:0000256" key="1">
    <source>
        <dbReference type="ARBA" id="ARBA00000971"/>
    </source>
</evidence>
<dbReference type="GO" id="GO:0006457">
    <property type="term" value="P:protein folding"/>
    <property type="evidence" value="ECO:0007669"/>
    <property type="project" value="TreeGrafter"/>
</dbReference>
<feature type="domain" description="PPIase cyclophilin-type" evidence="3">
    <location>
        <begin position="55"/>
        <end position="224"/>
    </location>
</feature>
<evidence type="ECO:0000259" key="3">
    <source>
        <dbReference type="PROSITE" id="PS50072"/>
    </source>
</evidence>
<dbReference type="PANTHER" id="PTHR11071:SF568">
    <property type="entry name" value="PEPTIDYL-PROLYL CIS-TRANS ISOMERASE CPR4-RELATED"/>
    <property type="match status" value="1"/>
</dbReference>
<dbReference type="eggNOG" id="KOG0880">
    <property type="taxonomic scope" value="Eukaryota"/>
</dbReference>